<dbReference type="CDD" id="cd08048">
    <property type="entry name" value="HFD_TAF11"/>
    <property type="match status" value="1"/>
</dbReference>
<dbReference type="InterPro" id="IPR006809">
    <property type="entry name" value="TAFII28_dom"/>
</dbReference>
<name>A0ABR4MXE7_9FUNG</name>
<feature type="domain" description="TAFII28-like protein" evidence="7">
    <location>
        <begin position="106"/>
        <end position="191"/>
    </location>
</feature>
<keyword evidence="3" id="KW-0805">Transcription regulation</keyword>
<evidence type="ECO:0000256" key="4">
    <source>
        <dbReference type="ARBA" id="ARBA00023163"/>
    </source>
</evidence>
<dbReference type="InterPro" id="IPR045127">
    <property type="entry name" value="TAF11-like"/>
</dbReference>
<dbReference type="EMBL" id="JADGIZ020000082">
    <property type="protein sequence ID" value="KAL2911947.1"/>
    <property type="molecule type" value="Genomic_DNA"/>
</dbReference>
<keyword evidence="4" id="KW-0804">Transcription</keyword>
<dbReference type="InterPro" id="IPR009072">
    <property type="entry name" value="Histone-fold"/>
</dbReference>
<comment type="caution">
    <text evidence="8">The sequence shown here is derived from an EMBL/GenBank/DDBJ whole genome shotgun (WGS) entry which is preliminary data.</text>
</comment>
<dbReference type="Gene3D" id="1.10.20.10">
    <property type="entry name" value="Histone, subunit A"/>
    <property type="match status" value="1"/>
</dbReference>
<keyword evidence="5" id="KW-0539">Nucleus</keyword>
<comment type="similarity">
    <text evidence="2">Belongs to the TAF11 family.</text>
</comment>
<accession>A0ABR4MXE7</accession>
<evidence type="ECO:0000313" key="9">
    <source>
        <dbReference type="Proteomes" id="UP001527925"/>
    </source>
</evidence>
<evidence type="ECO:0000259" key="7">
    <source>
        <dbReference type="Pfam" id="PF04719"/>
    </source>
</evidence>
<keyword evidence="9" id="KW-1185">Reference proteome</keyword>
<comment type="subcellular location">
    <subcellularLocation>
        <location evidence="1">Nucleus</location>
    </subcellularLocation>
</comment>
<organism evidence="8 9">
    <name type="scientific">Polyrhizophydium stewartii</name>
    <dbReference type="NCBI Taxonomy" id="2732419"/>
    <lineage>
        <taxon>Eukaryota</taxon>
        <taxon>Fungi</taxon>
        <taxon>Fungi incertae sedis</taxon>
        <taxon>Chytridiomycota</taxon>
        <taxon>Chytridiomycota incertae sedis</taxon>
        <taxon>Chytridiomycetes</taxon>
        <taxon>Rhizophydiales</taxon>
        <taxon>Rhizophydiales incertae sedis</taxon>
        <taxon>Polyrhizophydium</taxon>
    </lineage>
</organism>
<feature type="region of interest" description="Disordered" evidence="6">
    <location>
        <begin position="66"/>
        <end position="85"/>
    </location>
</feature>
<dbReference type="Pfam" id="PF04719">
    <property type="entry name" value="TAFII28"/>
    <property type="match status" value="1"/>
</dbReference>
<reference evidence="8 9" key="1">
    <citation type="submission" date="2023-09" db="EMBL/GenBank/DDBJ databases">
        <title>Pangenome analysis of Batrachochytrium dendrobatidis and related Chytrids.</title>
        <authorList>
            <person name="Yacoub M.N."/>
            <person name="Stajich J.E."/>
            <person name="James T.Y."/>
        </authorList>
    </citation>
    <scope>NUCLEOTIDE SEQUENCE [LARGE SCALE GENOMIC DNA]</scope>
    <source>
        <strain evidence="8 9">JEL0888</strain>
    </source>
</reference>
<evidence type="ECO:0000256" key="2">
    <source>
        <dbReference type="ARBA" id="ARBA00009788"/>
    </source>
</evidence>
<dbReference type="PANTHER" id="PTHR13218">
    <property type="entry name" value="TRANSCRIPTION INITIATION FACTOR TFIID SUBUNIT 11-RELATED"/>
    <property type="match status" value="1"/>
</dbReference>
<feature type="compositionally biased region" description="Low complexity" evidence="6">
    <location>
        <begin position="34"/>
        <end position="48"/>
    </location>
</feature>
<feature type="compositionally biased region" description="Low complexity" evidence="6">
    <location>
        <begin position="1"/>
        <end position="21"/>
    </location>
</feature>
<feature type="compositionally biased region" description="Acidic residues" evidence="6">
    <location>
        <begin position="73"/>
        <end position="85"/>
    </location>
</feature>
<evidence type="ECO:0000313" key="8">
    <source>
        <dbReference type="EMBL" id="KAL2911947.1"/>
    </source>
</evidence>
<evidence type="ECO:0000256" key="3">
    <source>
        <dbReference type="ARBA" id="ARBA00023015"/>
    </source>
</evidence>
<dbReference type="Proteomes" id="UP001527925">
    <property type="component" value="Unassembled WGS sequence"/>
</dbReference>
<sequence>MALLADPAAAAQPASSGPGAAEDAGAVGGPSTPAALANGPGAVDAAAAPTGTLSGVPGIAGLGPSVGLGFGGGDEEGGDEDEDDAEEQLLQMPATTEEDREAIKALLDTFSPDQLQRYEMYRRAHLPKAAVRKFLMSVVGTVPASAGIIVGGCAKLFVGEIVESALEFMEELGEPEGTPIRPDHIREAFRRYRESHPDAMNSQLHRKRLF</sequence>
<evidence type="ECO:0000256" key="1">
    <source>
        <dbReference type="ARBA" id="ARBA00004123"/>
    </source>
</evidence>
<proteinExistence type="inferred from homology"/>
<evidence type="ECO:0000256" key="5">
    <source>
        <dbReference type="ARBA" id="ARBA00023242"/>
    </source>
</evidence>
<dbReference type="SUPFAM" id="SSF47113">
    <property type="entry name" value="Histone-fold"/>
    <property type="match status" value="1"/>
</dbReference>
<gene>
    <name evidence="8" type="primary">TAF11</name>
    <name evidence="8" type="ORF">HK105_208557</name>
</gene>
<protein>
    <submittedName>
        <fullName evidence="8">Transcription initiation factor TFIID subunit 11</fullName>
    </submittedName>
</protein>
<feature type="region of interest" description="Disordered" evidence="6">
    <location>
        <begin position="1"/>
        <end position="50"/>
    </location>
</feature>
<dbReference type="PANTHER" id="PTHR13218:SF8">
    <property type="entry name" value="TRANSCRIPTION INITIATION FACTOR TFIID SUBUNIT 11"/>
    <property type="match status" value="1"/>
</dbReference>
<evidence type="ECO:0000256" key="6">
    <source>
        <dbReference type="SAM" id="MobiDB-lite"/>
    </source>
</evidence>